<dbReference type="SUPFAM" id="SSF161070">
    <property type="entry name" value="SNF-like"/>
    <property type="match status" value="1"/>
</dbReference>
<dbReference type="OrthoDB" id="1014at2"/>
<dbReference type="eggNOG" id="COG0733">
    <property type="taxonomic scope" value="Bacteria"/>
</dbReference>
<feature type="transmembrane region" description="Helical" evidence="7">
    <location>
        <begin position="424"/>
        <end position="445"/>
    </location>
</feature>
<evidence type="ECO:0000256" key="7">
    <source>
        <dbReference type="SAM" id="Phobius"/>
    </source>
</evidence>
<evidence type="ECO:0000256" key="1">
    <source>
        <dbReference type="ARBA" id="ARBA00004141"/>
    </source>
</evidence>
<dbReference type="CDD" id="cd10336">
    <property type="entry name" value="SLC6sbd_Tyt1-Like"/>
    <property type="match status" value="1"/>
</dbReference>
<dbReference type="InterPro" id="IPR047218">
    <property type="entry name" value="YocR/YhdH-like"/>
</dbReference>
<proteinExistence type="inferred from homology"/>
<keyword evidence="2 6" id="KW-0813">Transport</keyword>
<evidence type="ECO:0000313" key="8">
    <source>
        <dbReference type="EMBL" id="KEJ91795.1"/>
    </source>
</evidence>
<feature type="transmembrane region" description="Helical" evidence="7">
    <location>
        <begin position="90"/>
        <end position="115"/>
    </location>
</feature>
<feature type="transmembrane region" description="Helical" evidence="7">
    <location>
        <begin position="386"/>
        <end position="404"/>
    </location>
</feature>
<feature type="transmembrane region" description="Helical" evidence="7">
    <location>
        <begin position="252"/>
        <end position="272"/>
    </location>
</feature>
<evidence type="ECO:0000256" key="5">
    <source>
        <dbReference type="ARBA" id="ARBA00023136"/>
    </source>
</evidence>
<feature type="transmembrane region" description="Helical" evidence="7">
    <location>
        <begin position="44"/>
        <end position="69"/>
    </location>
</feature>
<evidence type="ECO:0000256" key="3">
    <source>
        <dbReference type="ARBA" id="ARBA00022692"/>
    </source>
</evidence>
<dbReference type="PANTHER" id="PTHR42948:SF1">
    <property type="entry name" value="TRANSPORTER"/>
    <property type="match status" value="1"/>
</dbReference>
<feature type="transmembrane region" description="Helical" evidence="7">
    <location>
        <begin position="278"/>
        <end position="297"/>
    </location>
</feature>
<feature type="transmembrane region" description="Helical" evidence="7">
    <location>
        <begin position="304"/>
        <end position="326"/>
    </location>
</feature>
<dbReference type="PROSITE" id="PS50267">
    <property type="entry name" value="NA_NEUROTRAN_SYMP_3"/>
    <property type="match status" value="1"/>
</dbReference>
<organism evidence="8 9">
    <name type="scientific">Synergistes jonesii</name>
    <dbReference type="NCBI Taxonomy" id="2754"/>
    <lineage>
        <taxon>Bacteria</taxon>
        <taxon>Thermotogati</taxon>
        <taxon>Synergistota</taxon>
        <taxon>Synergistia</taxon>
        <taxon>Synergistales</taxon>
        <taxon>Synergistaceae</taxon>
        <taxon>Synergistes</taxon>
    </lineage>
</organism>
<evidence type="ECO:0000313" key="9">
    <source>
        <dbReference type="Proteomes" id="UP000027665"/>
    </source>
</evidence>
<comment type="similarity">
    <text evidence="6">Belongs to the sodium:neurotransmitter symporter (SNF) (TC 2.A.22) family.</text>
</comment>
<dbReference type="InterPro" id="IPR037272">
    <property type="entry name" value="SNS_sf"/>
</dbReference>
<reference evidence="8 9" key="1">
    <citation type="submission" date="2014-04" db="EMBL/GenBank/DDBJ databases">
        <title>Draft Genome Sequence of Synergistes jonesii.</title>
        <authorList>
            <person name="Coil D.A."/>
            <person name="Eisen J.A."/>
            <person name="Holland-Moritz H.E."/>
        </authorList>
    </citation>
    <scope>NUCLEOTIDE SEQUENCE [LARGE SCALE GENOMIC DNA]</scope>
    <source>
        <strain evidence="8 9">78-1</strain>
    </source>
</reference>
<dbReference type="EMBL" id="JMKI01000037">
    <property type="protein sequence ID" value="KEJ91795.1"/>
    <property type="molecule type" value="Genomic_DNA"/>
</dbReference>
<accession>A0A073IQD0</accession>
<feature type="transmembrane region" description="Helical" evidence="7">
    <location>
        <begin position="219"/>
        <end position="240"/>
    </location>
</feature>
<evidence type="ECO:0000256" key="6">
    <source>
        <dbReference type="RuleBase" id="RU003732"/>
    </source>
</evidence>
<dbReference type="RefSeq" id="WP_037977142.1">
    <property type="nucleotide sequence ID" value="NZ_JAWRIX010000001.1"/>
</dbReference>
<dbReference type="PANTHER" id="PTHR42948">
    <property type="entry name" value="TRANSPORTER"/>
    <property type="match status" value="1"/>
</dbReference>
<feature type="transmembrane region" description="Helical" evidence="7">
    <location>
        <begin position="346"/>
        <end position="365"/>
    </location>
</feature>
<name>A0A073IQD0_9BACT</name>
<dbReference type="PRINTS" id="PR00176">
    <property type="entry name" value="NANEUSMPORT"/>
</dbReference>
<comment type="subcellular location">
    <subcellularLocation>
        <location evidence="1">Membrane</location>
        <topology evidence="1">Multi-pass membrane protein</topology>
    </subcellularLocation>
</comment>
<dbReference type="PATRIC" id="fig|2754.20.peg.990"/>
<keyword evidence="6" id="KW-0769">Symport</keyword>
<dbReference type="AlphaFoldDB" id="A0A073IQD0"/>
<dbReference type="STRING" id="2754.EH55_07425"/>
<evidence type="ECO:0000256" key="2">
    <source>
        <dbReference type="ARBA" id="ARBA00022448"/>
    </source>
</evidence>
<feature type="transmembrane region" description="Helical" evidence="7">
    <location>
        <begin position="148"/>
        <end position="167"/>
    </location>
</feature>
<keyword evidence="3 6" id="KW-0812">Transmembrane</keyword>
<feature type="transmembrane region" description="Helical" evidence="7">
    <location>
        <begin position="179"/>
        <end position="199"/>
    </location>
</feature>
<dbReference type="Pfam" id="PF00209">
    <property type="entry name" value="SNF"/>
    <property type="match status" value="2"/>
</dbReference>
<comment type="caution">
    <text evidence="8">The sequence shown here is derived from an EMBL/GenBank/DDBJ whole genome shotgun (WGS) entry which is preliminary data.</text>
</comment>
<dbReference type="NCBIfam" id="NF037979">
    <property type="entry name" value="Na_transp"/>
    <property type="match status" value="1"/>
</dbReference>
<dbReference type="GO" id="GO:0016020">
    <property type="term" value="C:membrane"/>
    <property type="evidence" value="ECO:0007669"/>
    <property type="project" value="UniProtKB-SubCell"/>
</dbReference>
<sequence>MAGNNGNREQWGSKFGFIMAAAGSAVGLGNIWRFPYITGKYGGGAFVLVYLIIVTVIGSSLMLAEFALGRRAKLDSVGAFRKLGGGAWPIVGWMGFFCGFVILSYYAVIAGWTLAYMFKSFGGLMDAAAAGKAADAFGAFVSDPVQAIAYHAAVMAMVVAVVCRGISAGIEKSCKVLMPALFLILILLIVRAVTLPGALEGLEFYLLPDLSKLSGEGVLSAVGQGFYSLSLAMGIIITYGSYLGKEEYMPKVTGTIVLLDTAVAVMAGLIIFPAVFAFGVDAGAGPGLTFVTLPIVFSKMPMGAFFSFAFFALLFIAAITSAFSLFEVVVTFAIDEIGWPRLKSSLIMGLAVTILGIPSALSVGGHFPQICGKDFLDAMDFITNNAVMPVCGILTSFFVGWLWTKGAKEEVTNNGTRDFPLYTAWLWVCRIVVPISVALIFVNGLKW</sequence>
<dbReference type="InterPro" id="IPR000175">
    <property type="entry name" value="Na/ntran_symport"/>
</dbReference>
<dbReference type="GeneID" id="90984072"/>
<feature type="transmembrane region" description="Helical" evidence="7">
    <location>
        <begin position="12"/>
        <end position="32"/>
    </location>
</feature>
<keyword evidence="9" id="KW-1185">Reference proteome</keyword>
<gene>
    <name evidence="8" type="ORF">EH55_07425</name>
</gene>
<dbReference type="GO" id="GO:0015293">
    <property type="term" value="F:symporter activity"/>
    <property type="evidence" value="ECO:0007669"/>
    <property type="project" value="UniProtKB-KW"/>
</dbReference>
<dbReference type="Proteomes" id="UP000027665">
    <property type="component" value="Unassembled WGS sequence"/>
</dbReference>
<protein>
    <recommendedName>
        <fullName evidence="6">Transporter</fullName>
    </recommendedName>
</protein>
<keyword evidence="4 7" id="KW-1133">Transmembrane helix</keyword>
<dbReference type="PROSITE" id="PS00610">
    <property type="entry name" value="NA_NEUROTRAN_SYMP_1"/>
    <property type="match status" value="1"/>
</dbReference>
<keyword evidence="5 7" id="KW-0472">Membrane</keyword>
<evidence type="ECO:0000256" key="4">
    <source>
        <dbReference type="ARBA" id="ARBA00022989"/>
    </source>
</evidence>